<protein>
    <submittedName>
        <fullName evidence="5">DEAD/DEAH box helicase</fullName>
    </submittedName>
</protein>
<evidence type="ECO:0000256" key="1">
    <source>
        <dbReference type="ARBA" id="ARBA00022741"/>
    </source>
</evidence>
<dbReference type="InterPro" id="IPR011545">
    <property type="entry name" value="DEAD/DEAH_box_helicase_dom"/>
</dbReference>
<dbReference type="SMART" id="SM00490">
    <property type="entry name" value="HELICc"/>
    <property type="match status" value="1"/>
</dbReference>
<dbReference type="SMART" id="SM00487">
    <property type="entry name" value="DEXDc"/>
    <property type="match status" value="1"/>
</dbReference>
<evidence type="ECO:0000313" key="5">
    <source>
        <dbReference type="EMBL" id="HHP68277.1"/>
    </source>
</evidence>
<feature type="domain" description="Helicase ATP-binding" evidence="3">
    <location>
        <begin position="58"/>
        <end position="245"/>
    </location>
</feature>
<dbReference type="EMBL" id="DRYK01000075">
    <property type="protein sequence ID" value="HHP68277.1"/>
    <property type="molecule type" value="Genomic_DNA"/>
</dbReference>
<dbReference type="PANTHER" id="PTHR47957:SF3">
    <property type="entry name" value="ATP-DEPENDENT HELICASE HRQ1"/>
    <property type="match status" value="1"/>
</dbReference>
<dbReference type="GO" id="GO:0005524">
    <property type="term" value="F:ATP binding"/>
    <property type="evidence" value="ECO:0007669"/>
    <property type="project" value="UniProtKB-KW"/>
</dbReference>
<gene>
    <name evidence="5" type="ORF">ENM60_05795</name>
</gene>
<evidence type="ECO:0000259" key="3">
    <source>
        <dbReference type="PROSITE" id="PS51192"/>
    </source>
</evidence>
<keyword evidence="2" id="KW-0067">ATP-binding</keyword>
<dbReference type="PROSITE" id="PS51192">
    <property type="entry name" value="HELICASE_ATP_BIND_1"/>
    <property type="match status" value="1"/>
</dbReference>
<feature type="domain" description="Helicase C-terminal" evidence="4">
    <location>
        <begin position="325"/>
        <end position="481"/>
    </location>
</feature>
<keyword evidence="1" id="KW-0547">Nucleotide-binding</keyword>
<name>A0A7J3Y033_9CREN</name>
<organism evidence="5">
    <name type="scientific">Thermogladius calderae</name>
    <dbReference type="NCBI Taxonomy" id="1200300"/>
    <lineage>
        <taxon>Archaea</taxon>
        <taxon>Thermoproteota</taxon>
        <taxon>Thermoprotei</taxon>
        <taxon>Desulfurococcales</taxon>
        <taxon>Desulfurococcaceae</taxon>
        <taxon>Thermogladius</taxon>
    </lineage>
</organism>
<dbReference type="GO" id="GO:0036297">
    <property type="term" value="P:interstrand cross-link repair"/>
    <property type="evidence" value="ECO:0007669"/>
    <property type="project" value="TreeGrafter"/>
</dbReference>
<dbReference type="GO" id="GO:0043138">
    <property type="term" value="F:3'-5' DNA helicase activity"/>
    <property type="evidence" value="ECO:0007669"/>
    <property type="project" value="TreeGrafter"/>
</dbReference>
<evidence type="ECO:0000256" key="2">
    <source>
        <dbReference type="ARBA" id="ARBA00022840"/>
    </source>
</evidence>
<sequence length="1037" mass="119032">MRVDTRVFLEKIGYRYYFNVEEASQPDFTEIRFADIIPELSGTRIGGQRLYSHQLEALNVLRSGENVILVSGTGSGKTEAWVLYVLERVRRGNPVKALAIYPTLALANDQVRRIGEYSRLLKLGFTQLDSSKVRRKLAGGRTRLMEELGRAGIVVTNPAFLLGDLKKFLLSQSSAVLHNYYKEADLIVVDEIDFYSPRSIALLLAILEVISEVSDKKPLVAVLGATISKPEDLGEFLKRVTGRSYRVVKGKPFRVENRVYIILGKNLQDIWDKLRSQSARPEIQEKLPDEVKRALEDFNSFAEKPYFYTQYLESIGVETPSIHLDYTEILSHYLNDDYATIVFTKSISHAEEVLRELKSRLGEDIPASTHHHLVPKEKREEVEEKTRRGVVKLLISPRTLSQGIDIGEVGRVVHLGLPEDVREFYQREGRKGRRMELGFSETVIIPFGRWDRELLANGFKALEEWLNLGVERTLINPDNLYLHLFLGLSKLISPWFKMELTDREREALEKAGLLESGRVDYHSLKRVFERLNFYEYGPPYGVKRYLVKEGGEVALEPVGHCDLVERFQPGCIDYGEESIVVALERGRSTRHVARVLEKRFREVDFYHDDAFRVALEEYRYVKEGWGEKPNILKDLLSGRISSKELCVVYVPSNGFGAYRKVPNRCIWSLRSEKPRSLKAGGEIIVFYDRRNIYLPTPTGGEYRDFTYGYSFQVDPAENAELLRLALASLMILLRRRLGIAFETIMYDVIKVGETKYFNLHEPEATGLIDWIDWSYVRKLVEEYDFTPLDRILLSQIDELAYSSLVSYDFNWGIVKQEMLRVVDYILSRKKLHLVVKGVRVRIPKPSRSLKLGSLYVFTEVSGEESLKTTLIAGVGFFDGEGFYNVVEIYPPIPYIKPPEPLRELESMIAEKIDYEDYKLIVDSKEKTIAQLKTANLRTLVRVLENMGPDRLIDIREVKRPAWMGDLNIWDALVEAGLFNPAVRVEDVVLAVSRVFEKGQLYPELRKVIESFLADQSKAIYLAYLLLTSSELEGNQVS</sequence>
<accession>A0A7J3Y033</accession>
<dbReference type="InterPro" id="IPR027417">
    <property type="entry name" value="P-loop_NTPase"/>
</dbReference>
<dbReference type="InterPro" id="IPR014001">
    <property type="entry name" value="Helicase_ATP-bd"/>
</dbReference>
<dbReference type="PROSITE" id="PS51194">
    <property type="entry name" value="HELICASE_CTER"/>
    <property type="match status" value="1"/>
</dbReference>
<evidence type="ECO:0000259" key="4">
    <source>
        <dbReference type="PROSITE" id="PS51194"/>
    </source>
</evidence>
<dbReference type="SUPFAM" id="SSF52540">
    <property type="entry name" value="P-loop containing nucleoside triphosphate hydrolases"/>
    <property type="match status" value="1"/>
</dbReference>
<keyword evidence="5" id="KW-0378">Hydrolase</keyword>
<dbReference type="Pfam" id="PF00271">
    <property type="entry name" value="Helicase_C"/>
    <property type="match status" value="1"/>
</dbReference>
<comment type="caution">
    <text evidence="5">The sequence shown here is derived from an EMBL/GenBank/DDBJ whole genome shotgun (WGS) entry which is preliminary data.</text>
</comment>
<dbReference type="AlphaFoldDB" id="A0A7J3Y033"/>
<dbReference type="Gene3D" id="3.40.50.300">
    <property type="entry name" value="P-loop containing nucleotide triphosphate hydrolases"/>
    <property type="match status" value="2"/>
</dbReference>
<dbReference type="GO" id="GO:0006289">
    <property type="term" value="P:nucleotide-excision repair"/>
    <property type="evidence" value="ECO:0007669"/>
    <property type="project" value="TreeGrafter"/>
</dbReference>
<keyword evidence="5" id="KW-0347">Helicase</keyword>
<dbReference type="GO" id="GO:0003676">
    <property type="term" value="F:nucleic acid binding"/>
    <property type="evidence" value="ECO:0007669"/>
    <property type="project" value="InterPro"/>
</dbReference>
<proteinExistence type="predicted"/>
<reference evidence="5" key="1">
    <citation type="journal article" date="2020" name="mSystems">
        <title>Genome- and Community-Level Interaction Insights into Carbon Utilization and Element Cycling Functions of Hydrothermarchaeota in Hydrothermal Sediment.</title>
        <authorList>
            <person name="Zhou Z."/>
            <person name="Liu Y."/>
            <person name="Xu W."/>
            <person name="Pan J."/>
            <person name="Luo Z.H."/>
            <person name="Li M."/>
        </authorList>
    </citation>
    <scope>NUCLEOTIDE SEQUENCE [LARGE SCALE GENOMIC DNA]</scope>
    <source>
        <strain evidence="5">SpSt-110</strain>
    </source>
</reference>
<dbReference type="InterPro" id="IPR001650">
    <property type="entry name" value="Helicase_C-like"/>
</dbReference>
<dbReference type="PANTHER" id="PTHR47957">
    <property type="entry name" value="ATP-DEPENDENT HELICASE HRQ1"/>
    <property type="match status" value="1"/>
</dbReference>
<dbReference type="Pfam" id="PF00270">
    <property type="entry name" value="DEAD"/>
    <property type="match status" value="1"/>
</dbReference>